<evidence type="ECO:0000259" key="4">
    <source>
        <dbReference type="PROSITE" id="PS50278"/>
    </source>
</evidence>
<reference evidence="5 6" key="2">
    <citation type="journal article" date="2010" name="Nucleic Acids Res.">
        <title>BeetleBase in 2010: revisions to provide comprehensive genomic information for Tribolium castaneum.</title>
        <authorList>
            <person name="Kim H.S."/>
            <person name="Murphy T."/>
            <person name="Xia J."/>
            <person name="Caragea D."/>
            <person name="Park Y."/>
            <person name="Beeman R.W."/>
            <person name="Lorenzen M.D."/>
            <person name="Butcher S."/>
            <person name="Manak J.R."/>
            <person name="Brown S.J."/>
        </authorList>
    </citation>
    <scope>GENOME REANNOTATION</scope>
    <source>
        <strain evidence="5 6">Georgia GA2</strain>
    </source>
</reference>
<dbReference type="KEGG" id="tca:659516"/>
<accession>D2A1M9</accession>
<dbReference type="AlphaFoldDB" id="D2A1M9"/>
<keyword evidence="6" id="KW-1185">Reference proteome</keyword>
<feature type="region of interest" description="Disordered" evidence="2">
    <location>
        <begin position="100"/>
        <end position="154"/>
    </location>
</feature>
<dbReference type="STRING" id="7070.D2A1M9"/>
<evidence type="ECO:0000256" key="3">
    <source>
        <dbReference type="SAM" id="SignalP"/>
    </source>
</evidence>
<dbReference type="PANTHER" id="PTHR21719:SF1">
    <property type="entry name" value="FI06402P-RELATED"/>
    <property type="match status" value="1"/>
</dbReference>
<comment type="similarity">
    <text evidence="1">Belongs to the PDGF/VEGF growth factor family.</text>
</comment>
<dbReference type="InterPro" id="IPR000072">
    <property type="entry name" value="PDGF/VEGF_dom"/>
</dbReference>
<dbReference type="SMART" id="SM00141">
    <property type="entry name" value="PDGF"/>
    <property type="match status" value="1"/>
</dbReference>
<dbReference type="SUPFAM" id="SSF57501">
    <property type="entry name" value="Cystine-knot cytokines"/>
    <property type="match status" value="1"/>
</dbReference>
<dbReference type="HOGENOM" id="CLU_651056_0_0_1"/>
<dbReference type="EMBL" id="KQ971338">
    <property type="protein sequence ID" value="EFA02909.1"/>
    <property type="molecule type" value="Genomic_DNA"/>
</dbReference>
<dbReference type="GO" id="GO:0008083">
    <property type="term" value="F:growth factor activity"/>
    <property type="evidence" value="ECO:0007669"/>
    <property type="project" value="UniProtKB-KW"/>
</dbReference>
<dbReference type="PhylomeDB" id="D2A1M9"/>
<dbReference type="Pfam" id="PF00341">
    <property type="entry name" value="PDGF"/>
    <property type="match status" value="1"/>
</dbReference>
<dbReference type="eggNOG" id="ENOG502S4F0">
    <property type="taxonomic scope" value="Eukaryota"/>
</dbReference>
<dbReference type="FunFam" id="2.10.90.10:FF:000053">
    <property type="entry name" value="PDGF-and VEGF-related factor 3"/>
    <property type="match status" value="1"/>
</dbReference>
<feature type="compositionally biased region" description="Acidic residues" evidence="2">
    <location>
        <begin position="111"/>
        <end position="154"/>
    </location>
</feature>
<dbReference type="Gene3D" id="2.10.90.10">
    <property type="entry name" value="Cystine-knot cytokines"/>
    <property type="match status" value="1"/>
</dbReference>
<dbReference type="Proteomes" id="UP000007266">
    <property type="component" value="Linkage group 4"/>
</dbReference>
<dbReference type="GO" id="GO:0060538">
    <property type="term" value="P:skeletal muscle organ development"/>
    <property type="evidence" value="ECO:0000315"/>
    <property type="project" value="iBB"/>
</dbReference>
<evidence type="ECO:0000256" key="2">
    <source>
        <dbReference type="SAM" id="MobiDB-lite"/>
    </source>
</evidence>
<dbReference type="GO" id="GO:0016020">
    <property type="term" value="C:membrane"/>
    <property type="evidence" value="ECO:0007669"/>
    <property type="project" value="InterPro"/>
</dbReference>
<feature type="signal peptide" evidence="3">
    <location>
        <begin position="1"/>
        <end position="19"/>
    </location>
</feature>
<dbReference type="GO" id="GO:0035099">
    <property type="term" value="P:hemocyte migration"/>
    <property type="evidence" value="ECO:0000318"/>
    <property type="project" value="GO_Central"/>
</dbReference>
<evidence type="ECO:0000313" key="5">
    <source>
        <dbReference type="EMBL" id="EFA02909.1"/>
    </source>
</evidence>
<dbReference type="PANTHER" id="PTHR21719">
    <property type="entry name" value="FI06402P-RELATED"/>
    <property type="match status" value="1"/>
</dbReference>
<feature type="domain" description="Platelet-derived growth factor (PDGF) family profile" evidence="4">
    <location>
        <begin position="224"/>
        <end position="309"/>
    </location>
</feature>
<reference evidence="5 6" key="1">
    <citation type="journal article" date="2008" name="Nature">
        <title>The genome of the model beetle and pest Tribolium castaneum.</title>
        <authorList>
            <consortium name="Tribolium Genome Sequencing Consortium"/>
            <person name="Richards S."/>
            <person name="Gibbs R.A."/>
            <person name="Weinstock G.M."/>
            <person name="Brown S.J."/>
            <person name="Denell R."/>
            <person name="Beeman R.W."/>
            <person name="Gibbs R."/>
            <person name="Beeman R.W."/>
            <person name="Brown S.J."/>
            <person name="Bucher G."/>
            <person name="Friedrich M."/>
            <person name="Grimmelikhuijzen C.J."/>
            <person name="Klingler M."/>
            <person name="Lorenzen M."/>
            <person name="Richards S."/>
            <person name="Roth S."/>
            <person name="Schroder R."/>
            <person name="Tautz D."/>
            <person name="Zdobnov E.M."/>
            <person name="Muzny D."/>
            <person name="Gibbs R.A."/>
            <person name="Weinstock G.M."/>
            <person name="Attaway T."/>
            <person name="Bell S."/>
            <person name="Buhay C.J."/>
            <person name="Chandrabose M.N."/>
            <person name="Chavez D."/>
            <person name="Clerk-Blankenburg K.P."/>
            <person name="Cree A."/>
            <person name="Dao M."/>
            <person name="Davis C."/>
            <person name="Chacko J."/>
            <person name="Dinh H."/>
            <person name="Dugan-Rocha S."/>
            <person name="Fowler G."/>
            <person name="Garner T.T."/>
            <person name="Garnes J."/>
            <person name="Gnirke A."/>
            <person name="Hawes A."/>
            <person name="Hernandez J."/>
            <person name="Hines S."/>
            <person name="Holder M."/>
            <person name="Hume J."/>
            <person name="Jhangiani S.N."/>
            <person name="Joshi V."/>
            <person name="Khan Z.M."/>
            <person name="Jackson L."/>
            <person name="Kovar C."/>
            <person name="Kowis A."/>
            <person name="Lee S."/>
            <person name="Lewis L.R."/>
            <person name="Margolis J."/>
            <person name="Morgan M."/>
            <person name="Nazareth L.V."/>
            <person name="Nguyen N."/>
            <person name="Okwuonu G."/>
            <person name="Parker D."/>
            <person name="Richards S."/>
            <person name="Ruiz S.J."/>
            <person name="Santibanez J."/>
            <person name="Savard J."/>
            <person name="Scherer S.E."/>
            <person name="Schneider B."/>
            <person name="Sodergren E."/>
            <person name="Tautz D."/>
            <person name="Vattahil S."/>
            <person name="Villasana D."/>
            <person name="White C.S."/>
            <person name="Wright R."/>
            <person name="Park Y."/>
            <person name="Beeman R.W."/>
            <person name="Lord J."/>
            <person name="Oppert B."/>
            <person name="Lorenzen M."/>
            <person name="Brown S."/>
            <person name="Wang L."/>
            <person name="Savard J."/>
            <person name="Tautz D."/>
            <person name="Richards S."/>
            <person name="Weinstock G."/>
            <person name="Gibbs R.A."/>
            <person name="Liu Y."/>
            <person name="Worley K."/>
            <person name="Weinstock G."/>
            <person name="Elsik C.G."/>
            <person name="Reese J.T."/>
            <person name="Elhaik E."/>
            <person name="Landan G."/>
            <person name="Graur D."/>
            <person name="Arensburger P."/>
            <person name="Atkinson P."/>
            <person name="Beeman R.W."/>
            <person name="Beidler J."/>
            <person name="Brown S.J."/>
            <person name="Demuth J.P."/>
            <person name="Drury D.W."/>
            <person name="Du Y.Z."/>
            <person name="Fujiwara H."/>
            <person name="Lorenzen M."/>
            <person name="Maselli V."/>
            <person name="Osanai M."/>
            <person name="Park Y."/>
            <person name="Robertson H.M."/>
            <person name="Tu Z."/>
            <person name="Wang J.J."/>
            <person name="Wang S."/>
            <person name="Richards S."/>
            <person name="Song H."/>
            <person name="Zhang L."/>
            <person name="Sodergren E."/>
            <person name="Werner D."/>
            <person name="Stanke M."/>
            <person name="Morgenstern B."/>
            <person name="Solovyev V."/>
            <person name="Kosarev P."/>
            <person name="Brown G."/>
            <person name="Chen H.C."/>
            <person name="Ermolaeva O."/>
            <person name="Hlavina W."/>
            <person name="Kapustin Y."/>
            <person name="Kiryutin B."/>
            <person name="Kitts P."/>
            <person name="Maglott D."/>
            <person name="Pruitt K."/>
            <person name="Sapojnikov V."/>
            <person name="Souvorov A."/>
            <person name="Mackey A.J."/>
            <person name="Waterhouse R.M."/>
            <person name="Wyder S."/>
            <person name="Zdobnov E.M."/>
            <person name="Zdobnov E.M."/>
            <person name="Wyder S."/>
            <person name="Kriventseva E.V."/>
            <person name="Kadowaki T."/>
            <person name="Bork P."/>
            <person name="Aranda M."/>
            <person name="Bao R."/>
            <person name="Beermann A."/>
            <person name="Berns N."/>
            <person name="Bolognesi R."/>
            <person name="Bonneton F."/>
            <person name="Bopp D."/>
            <person name="Brown S.J."/>
            <person name="Bucher G."/>
            <person name="Butts T."/>
            <person name="Chaumot A."/>
            <person name="Denell R.E."/>
            <person name="Ferrier D.E."/>
            <person name="Friedrich M."/>
            <person name="Gordon C.M."/>
            <person name="Jindra M."/>
            <person name="Klingler M."/>
            <person name="Lan Q."/>
            <person name="Lattorff H.M."/>
            <person name="Laudet V."/>
            <person name="von Levetsow C."/>
            <person name="Liu Z."/>
            <person name="Lutz R."/>
            <person name="Lynch J.A."/>
            <person name="da Fonseca R.N."/>
            <person name="Posnien N."/>
            <person name="Reuter R."/>
            <person name="Roth S."/>
            <person name="Savard J."/>
            <person name="Schinko J.B."/>
            <person name="Schmitt C."/>
            <person name="Schoppmeier M."/>
            <person name="Schroder R."/>
            <person name="Shippy T.D."/>
            <person name="Simonnet F."/>
            <person name="Marques-Souza H."/>
            <person name="Tautz D."/>
            <person name="Tomoyasu Y."/>
            <person name="Trauner J."/>
            <person name="Van der Zee M."/>
            <person name="Vervoort M."/>
            <person name="Wittkopp N."/>
            <person name="Wimmer E.A."/>
            <person name="Yang X."/>
            <person name="Jones A.K."/>
            <person name="Sattelle D.B."/>
            <person name="Ebert P.R."/>
            <person name="Nelson D."/>
            <person name="Scott J.G."/>
            <person name="Beeman R.W."/>
            <person name="Muthukrishnan S."/>
            <person name="Kramer K.J."/>
            <person name="Arakane Y."/>
            <person name="Beeman R.W."/>
            <person name="Zhu Q."/>
            <person name="Hogenkamp D."/>
            <person name="Dixit R."/>
            <person name="Oppert B."/>
            <person name="Jiang H."/>
            <person name="Zou Z."/>
            <person name="Marshall J."/>
            <person name="Elpidina E."/>
            <person name="Vinokurov K."/>
            <person name="Oppert C."/>
            <person name="Zou Z."/>
            <person name="Evans J."/>
            <person name="Lu Z."/>
            <person name="Zhao P."/>
            <person name="Sumathipala N."/>
            <person name="Altincicek B."/>
            <person name="Vilcinskas A."/>
            <person name="Williams M."/>
            <person name="Hultmark D."/>
            <person name="Hetru C."/>
            <person name="Jiang H."/>
            <person name="Grimmelikhuijzen C.J."/>
            <person name="Hauser F."/>
            <person name="Cazzamali G."/>
            <person name="Williamson M."/>
            <person name="Park Y."/>
            <person name="Li B."/>
            <person name="Tanaka Y."/>
            <person name="Predel R."/>
            <person name="Neupert S."/>
            <person name="Schachtner J."/>
            <person name="Verleyen P."/>
            <person name="Raible F."/>
            <person name="Bork P."/>
            <person name="Friedrich M."/>
            <person name="Walden K.K."/>
            <person name="Robertson H.M."/>
            <person name="Angeli S."/>
            <person name="Foret S."/>
            <person name="Bucher G."/>
            <person name="Schuetz S."/>
            <person name="Maleszka R."/>
            <person name="Wimmer E.A."/>
            <person name="Beeman R.W."/>
            <person name="Lorenzen M."/>
            <person name="Tomoyasu Y."/>
            <person name="Miller S.C."/>
            <person name="Grossmann D."/>
            <person name="Bucher G."/>
        </authorList>
    </citation>
    <scope>NUCLEOTIDE SEQUENCE [LARGE SCALE GENOMIC DNA]</scope>
    <source>
        <strain evidence="5 6">Georgia GA2</strain>
    </source>
</reference>
<dbReference type="InterPro" id="IPR029034">
    <property type="entry name" value="Cystine-knot_cytokine"/>
</dbReference>
<proteinExistence type="inferred from homology"/>
<gene>
    <name evidence="5" type="primary">AUGUSTUS-3.0.2_08417</name>
    <name evidence="5" type="ORF">TcasGA2_TC008417</name>
</gene>
<keyword evidence="1" id="KW-0339">Growth factor</keyword>
<name>D2A1M9_TRICA</name>
<dbReference type="PROSITE" id="PS50278">
    <property type="entry name" value="PDGF_2"/>
    <property type="match status" value="1"/>
</dbReference>
<organism evidence="5 6">
    <name type="scientific">Tribolium castaneum</name>
    <name type="common">Red flour beetle</name>
    <dbReference type="NCBI Taxonomy" id="7070"/>
    <lineage>
        <taxon>Eukaryota</taxon>
        <taxon>Metazoa</taxon>
        <taxon>Ecdysozoa</taxon>
        <taxon>Arthropoda</taxon>
        <taxon>Hexapoda</taxon>
        <taxon>Insecta</taxon>
        <taxon>Pterygota</taxon>
        <taxon>Neoptera</taxon>
        <taxon>Endopterygota</taxon>
        <taxon>Coleoptera</taxon>
        <taxon>Polyphaga</taxon>
        <taxon>Cucujiformia</taxon>
        <taxon>Tenebrionidae</taxon>
        <taxon>Tenebrionidae incertae sedis</taxon>
        <taxon>Tribolium</taxon>
    </lineage>
</organism>
<keyword evidence="3" id="KW-0732">Signal</keyword>
<protein>
    <submittedName>
        <fullName evidence="5">PDGF-and VEGF-related factor 3</fullName>
    </submittedName>
</protein>
<evidence type="ECO:0000313" key="6">
    <source>
        <dbReference type="Proteomes" id="UP000007266"/>
    </source>
</evidence>
<feature type="chain" id="PRO_5003028671" evidence="3">
    <location>
        <begin position="20"/>
        <end position="422"/>
    </location>
</feature>
<dbReference type="OrthoDB" id="6370328at2759"/>
<sequence length="422" mass="49164">MWIADLRIVLGFCICTALAYQGSKQDYIKWRERFLPKRPTTTESAVTSANDIHYENLKLRHHSRFPNLDRVLVKIDNLQKKNDVQPVHNRIRHQNVYKTTTTTTTTTDEGLFGDDYSDPEYEDDNNDELNDYDEWDDENFDDYDDETFDSDDPFADEWQNEEATEPPAPVSSFTKYKWDNYGTRSRVEESRRQQLHLKPHNEGRAINAALEHYAKVRQEGQCRKPLPKVISVQSEHPDPSKTYTPHCTILHRCADDTGCCANHTTRCGPKTQVLVHLYFYAKTLGVPGTKVEKLTFYNHTECACIEKSKGPTTLPDENINLTHGLSLKQGSEPENMRNCKCPEEFTPKFRYDSRCSCDCEEYNQDCIRMKKGKEYFSLTDRRCIIENQCGIPVCEYGVYMRHMGRCQRKQEKFDSFSKMTVK</sequence>
<evidence type="ECO:0000256" key="1">
    <source>
        <dbReference type="RuleBase" id="RU003818"/>
    </source>
</evidence>
<dbReference type="InParanoid" id="D2A1M9"/>